<dbReference type="InterPro" id="IPR001752">
    <property type="entry name" value="Kinesin_motor_dom"/>
</dbReference>
<dbReference type="STRING" id="7260.B4MWD3"/>
<keyword evidence="3 7" id="KW-0067">ATP-binding</keyword>
<evidence type="ECO:0000256" key="3">
    <source>
        <dbReference type="ARBA" id="ARBA00022840"/>
    </source>
</evidence>
<keyword evidence="4 8" id="KW-0175">Coiled coil</keyword>
<feature type="coiled-coil region" evidence="8">
    <location>
        <begin position="1797"/>
        <end position="1901"/>
    </location>
</feature>
<dbReference type="PRINTS" id="PR00380">
    <property type="entry name" value="KINESINHEAVY"/>
</dbReference>
<evidence type="ECO:0000256" key="5">
    <source>
        <dbReference type="ARBA" id="ARBA00023175"/>
    </source>
</evidence>
<evidence type="ECO:0000313" key="11">
    <source>
        <dbReference type="EMBL" id="EDW76003.2"/>
    </source>
</evidence>
<dbReference type="InterPro" id="IPR027640">
    <property type="entry name" value="Kinesin-like_fam"/>
</dbReference>
<feature type="binding site" evidence="7">
    <location>
        <begin position="81"/>
        <end position="88"/>
    </location>
    <ligand>
        <name>ATP</name>
        <dbReference type="ChEBI" id="CHEBI:30616"/>
    </ligand>
</feature>
<dbReference type="FunCoup" id="B4MWD3">
    <property type="interactions" value="218"/>
</dbReference>
<dbReference type="HOGENOM" id="CLU_231123_0_0_1"/>
<evidence type="ECO:0000256" key="2">
    <source>
        <dbReference type="ARBA" id="ARBA00022741"/>
    </source>
</evidence>
<dbReference type="PANTHER" id="PTHR47968:SF75">
    <property type="entry name" value="CENTROMERE-ASSOCIATED PROTEIN E"/>
    <property type="match status" value="1"/>
</dbReference>
<dbReference type="PROSITE" id="PS50067">
    <property type="entry name" value="KINESIN_MOTOR_2"/>
    <property type="match status" value="1"/>
</dbReference>
<feature type="region of interest" description="Disordered" evidence="9">
    <location>
        <begin position="2085"/>
        <end position="2108"/>
    </location>
</feature>
<dbReference type="GO" id="GO:0003777">
    <property type="term" value="F:microtubule motor activity"/>
    <property type="evidence" value="ECO:0007669"/>
    <property type="project" value="InterPro"/>
</dbReference>
<dbReference type="InterPro" id="IPR019821">
    <property type="entry name" value="Kinesin_motor_CS"/>
</dbReference>
<comment type="subcellular location">
    <subcellularLocation>
        <location evidence="1">Cytoplasm</location>
        <location evidence="1">Cytoskeleton</location>
    </subcellularLocation>
</comment>
<dbReference type="EMBL" id="CH963857">
    <property type="protein sequence ID" value="EDW76003.2"/>
    <property type="molecule type" value="Genomic_DNA"/>
</dbReference>
<dbReference type="KEGG" id="dwi:6642526"/>
<feature type="compositionally biased region" description="Low complexity" evidence="9">
    <location>
        <begin position="2085"/>
        <end position="2099"/>
    </location>
</feature>
<feature type="region of interest" description="Disordered" evidence="9">
    <location>
        <begin position="903"/>
        <end position="928"/>
    </location>
</feature>
<keyword evidence="12" id="KW-1185">Reference proteome</keyword>
<organism evidence="11 12">
    <name type="scientific">Drosophila willistoni</name>
    <name type="common">Fruit fly</name>
    <dbReference type="NCBI Taxonomy" id="7260"/>
    <lineage>
        <taxon>Eukaryota</taxon>
        <taxon>Metazoa</taxon>
        <taxon>Ecdysozoa</taxon>
        <taxon>Arthropoda</taxon>
        <taxon>Hexapoda</taxon>
        <taxon>Insecta</taxon>
        <taxon>Pterygota</taxon>
        <taxon>Neoptera</taxon>
        <taxon>Endopterygota</taxon>
        <taxon>Diptera</taxon>
        <taxon>Brachycera</taxon>
        <taxon>Muscomorpha</taxon>
        <taxon>Ephydroidea</taxon>
        <taxon>Drosophilidae</taxon>
        <taxon>Drosophila</taxon>
        <taxon>Sophophora</taxon>
    </lineage>
</organism>
<feature type="coiled-coil region" evidence="8">
    <location>
        <begin position="1031"/>
        <end position="1103"/>
    </location>
</feature>
<feature type="coiled-coil region" evidence="8">
    <location>
        <begin position="1138"/>
        <end position="1179"/>
    </location>
</feature>
<feature type="compositionally biased region" description="Polar residues" evidence="9">
    <location>
        <begin position="906"/>
        <end position="922"/>
    </location>
</feature>
<keyword evidence="2 7" id="KW-0547">Nucleotide-binding</keyword>
<dbReference type="GO" id="GO:0007018">
    <property type="term" value="P:microtubule-based movement"/>
    <property type="evidence" value="ECO:0007669"/>
    <property type="project" value="InterPro"/>
</dbReference>
<feature type="domain" description="Kinesin motor" evidence="10">
    <location>
        <begin position="6"/>
        <end position="319"/>
    </location>
</feature>
<keyword evidence="6" id="KW-0963">Cytoplasm</keyword>
<sequence>MSAKSSIQVCIKVRPVEPGESTLWQVKDECAIQLIDSQADPFVVDYAFDQDTTNQKVFDRMAKHIVHACMQGFNGTIFAYGQTSSGKTYTMMGDNQNPGVMVLAAKEIFKQIANNNDRDYLIRVGYIEIYNEKVYDLLNKKNQDLKIHEAGHGIVNVNCEEVIITSEGDLLQFLCMGNKERTVGETNMNERSSRSHAVFRIIIESRKTDRSEDDAVIQSVLNLVDLAGSERADQTGARGARLKEGAHINKSLLFLSNVINNLAENVDKKYISFRDSKLTRILQASLVGNALTSIICTIKPSISDESQSTLNFAMRAKKVRIKPQVNEVVSDATMMKRLEREIKDLKNRLAEEERKNESQLKVKQLEQRLKTDMLKIITSNSLNNEKRLQKRRRTWCPSASLLELPSTSTAMPSEGSTLKHSQLPKPRFFPISNISHRYDNVPKTINILNSAQFDDREVFVPGELHDFGLEPLDIPAPTLQGLSRPIIPIALTPTASQMGNAHKENLEKELLELQTFTKLEKLCDNSSEWEKCQDLTEKLEAMTIQRDGLQADNLKYQHRCETLENEVAAISLTNQTSNAKIEDYETELKELKQKIEKLEMENRDLVGLEFEYKNHNNKLQLRENDLLSALDEKETKIGNLQKSLDELSRDMLRNSKEDQMRSLCPELETSCERICNNCQQLEKLLNEYKSDSKTVESINCECEKLRLEIAETRAKLESVQIAFGQATVEVAEKANHCERLSREAATARDDMTFLQGKYDELEQSRQSQVQAIQDLQADYNAIRQKYTELQQSYENLELKSSASAESCLVLQAENVKLQTEINCLKERVEEAQQKLINGMNTEPLDDQFKAQSEELQAKLLEMQTNFNNIQREYDCLSNELMESVQEGDELRKQCHALQEELKQHQRQLQQSGDAESMKSSGVGTECSETEGDLDHELLQHFAKLSESLHEIELKHLSGFSRVFRATNNVAPALKLCLECTEETDLITHQFDNQMDEDKCVYLKGILKQHRFEIIKLNYDGEENDCDLRNHILQLENEIAEKNALIDATERTINDMREQMTNLESALLEKSVIVNKVEDYQRQIESLEKQNAEITMVCEELQVKVKENTLSESFAMSSIANDSNSEQDIKEIVSLNTTVSDLRVRETELQDQLEQHRHQIRTKDETISQLQVDIQELNERCLSMDVQQVELQSSAEHKQQMLDLQIAKSLDDAQRIDQLQEMNADLTERNIRAEKLLNELKERHPNSEIENNMVLRALLSEKLKTALDDLEDMEKRKTEEINGLKLEFLDKLETSESEYRTNMRKYNIEWEESKDRYESSLSKLKESLSSAEAKLESIIVEHNSNIKTLKDEHNLALDNVIKEKHELESLYDESQKMIEKLTIQLEDSASQDQVDQHLELIKSLKNTIQEFEEKDAKQLLLYEQLQSEYHSSMEKLREEKMALQSQFDDLNAETQSLKDTMTQKFESLEQQLEASVQEKAEVLKQSQQLEEQLELVVNQKAQIQSQMNEQLETLNMKLKDLEEQEADGSMKSQQLKEQLETVLNQKAQLQTEKDELLESFNMKLKDLEHERAEASAKSQQLEEQLKDVIEQKAQIQTEKEKQFEAFKDLENELRQAKEKQLDEQQLKASITEKEEALKKSQQLQMQLDALIKQSSQEKTEMEEKIETFNAKLKDLQYELVQVNQKVIHFDDLTAEHEKLKLHAADMEKMIQDLKEKSENLKKDLTTSESNGNELRSQLQTAEDARKAACAGQSKLHKQVEELETRMSSESRQFARQVGELQGSLKEQQIKLNSLHLQKEEMGSRNKELTSLLEKERKDSNFLKEDNNKLKTLNEQLDGKLKLASEMSNAVLQNQTTIERLTEECETLRSTLKTKETNLKAEYQQKDATISSLLSDKRNLEEKLCTLTEIVEKLESQLSGIQKSKSNNSTNMSMDSNVSNSSPSSVNPTLPSGRRSLDRNATVPRKSISFETEMRKNRRIIAHDERRQSYWNDFRDADCMTDPVAETCNCTELDRKLKDCQRELFIRDSQVTALNFELKNHPLKIENGQLKQRLQDEVEKARHEVKRFKQKNQDLISKINAISASASKTTLTSENTSTKTETSSKDTQTESELESILEKTNLKLTDALGLCRLRFRQIKDLEEKLQQNENSDTTNISSFTAGQIGALKAQSEAQKKELSTLREKYDLAKRALHMRRDEVTELRTRIACLEGSVTAPSSAK</sequence>
<evidence type="ECO:0000256" key="1">
    <source>
        <dbReference type="ARBA" id="ARBA00004245"/>
    </source>
</evidence>
<evidence type="ECO:0000256" key="8">
    <source>
        <dbReference type="SAM" id="Coils"/>
    </source>
</evidence>
<dbReference type="GO" id="GO:0005524">
    <property type="term" value="F:ATP binding"/>
    <property type="evidence" value="ECO:0007669"/>
    <property type="project" value="UniProtKB-UniRule"/>
</dbReference>
<dbReference type="FunFam" id="3.40.850.10:FF:000093">
    <property type="entry name" value="CENP-meta, isoform C"/>
    <property type="match status" value="1"/>
</dbReference>
<accession>B4MWD3</accession>
<evidence type="ECO:0000256" key="6">
    <source>
        <dbReference type="ARBA" id="ARBA00023212"/>
    </source>
</evidence>
<dbReference type="SMART" id="SM00129">
    <property type="entry name" value="KISc"/>
    <property type="match status" value="1"/>
</dbReference>
<gene>
    <name evidence="11" type="primary">Dwil\GK14900</name>
    <name evidence="11" type="ORF">Dwil_GK14900</name>
</gene>
<evidence type="ECO:0000313" key="12">
    <source>
        <dbReference type="Proteomes" id="UP000007798"/>
    </source>
</evidence>
<dbReference type="Pfam" id="PF00225">
    <property type="entry name" value="Kinesin"/>
    <property type="match status" value="1"/>
</dbReference>
<feature type="coiled-coil region" evidence="8">
    <location>
        <begin position="1215"/>
        <end position="1771"/>
    </location>
</feature>
<feature type="coiled-coil region" evidence="8">
    <location>
        <begin position="2049"/>
        <end position="2076"/>
    </location>
</feature>
<dbReference type="GO" id="GO:0005874">
    <property type="term" value="C:microtubule"/>
    <property type="evidence" value="ECO:0007669"/>
    <property type="project" value="TreeGrafter"/>
</dbReference>
<protein>
    <recommendedName>
        <fullName evidence="10">Kinesin motor domain-containing protein</fullName>
    </recommendedName>
</protein>
<keyword evidence="6" id="KW-0206">Cytoskeleton</keyword>
<evidence type="ECO:0000256" key="4">
    <source>
        <dbReference type="ARBA" id="ARBA00023054"/>
    </source>
</evidence>
<dbReference type="InterPro" id="IPR036961">
    <property type="entry name" value="Kinesin_motor_dom_sf"/>
</dbReference>
<name>B4MWD3_DROWI</name>
<dbReference type="InterPro" id="IPR027417">
    <property type="entry name" value="P-loop_NTPase"/>
</dbReference>
<dbReference type="GO" id="GO:0000278">
    <property type="term" value="P:mitotic cell cycle"/>
    <property type="evidence" value="ECO:0007669"/>
    <property type="project" value="TreeGrafter"/>
</dbReference>
<proteinExistence type="inferred from homology"/>
<dbReference type="SUPFAM" id="SSF52540">
    <property type="entry name" value="P-loop containing nucleoside triphosphate hydrolases"/>
    <property type="match status" value="1"/>
</dbReference>
<evidence type="ECO:0000256" key="9">
    <source>
        <dbReference type="SAM" id="MobiDB-lite"/>
    </source>
</evidence>
<dbReference type="GO" id="GO:0008017">
    <property type="term" value="F:microtubule binding"/>
    <property type="evidence" value="ECO:0007669"/>
    <property type="project" value="InterPro"/>
</dbReference>
<dbReference type="Proteomes" id="UP000007798">
    <property type="component" value="Unassembled WGS sequence"/>
</dbReference>
<dbReference type="InParanoid" id="B4MWD3"/>
<feature type="coiled-coil region" evidence="8">
    <location>
        <begin position="328"/>
        <end position="368"/>
    </location>
</feature>
<feature type="compositionally biased region" description="Low complexity" evidence="9">
    <location>
        <begin position="1921"/>
        <end position="1947"/>
    </location>
</feature>
<evidence type="ECO:0000256" key="7">
    <source>
        <dbReference type="PROSITE-ProRule" id="PRU00283"/>
    </source>
</evidence>
<comment type="similarity">
    <text evidence="7">Belongs to the TRAFAC class myosin-kinesin ATPase superfamily. Kinesin family.</text>
</comment>
<feature type="region of interest" description="Disordered" evidence="9">
    <location>
        <begin position="1919"/>
        <end position="1960"/>
    </location>
</feature>
<keyword evidence="5 7" id="KW-0505">Motor protein</keyword>
<dbReference type="eggNOG" id="KOG0242">
    <property type="taxonomic scope" value="Eukaryota"/>
</dbReference>
<evidence type="ECO:0000259" key="10">
    <source>
        <dbReference type="PROSITE" id="PS50067"/>
    </source>
</evidence>
<feature type="coiled-coil region" evidence="8">
    <location>
        <begin position="2162"/>
        <end position="2189"/>
    </location>
</feature>
<dbReference type="OrthoDB" id="21525at2759"/>
<reference evidence="11 12" key="1">
    <citation type="journal article" date="2007" name="Nature">
        <title>Evolution of genes and genomes on the Drosophila phylogeny.</title>
        <authorList>
            <consortium name="Drosophila 12 Genomes Consortium"/>
            <person name="Clark A.G."/>
            <person name="Eisen M.B."/>
            <person name="Smith D.R."/>
            <person name="Bergman C.M."/>
            <person name="Oliver B."/>
            <person name="Markow T.A."/>
            <person name="Kaufman T.C."/>
            <person name="Kellis M."/>
            <person name="Gelbart W."/>
            <person name="Iyer V.N."/>
            <person name="Pollard D.A."/>
            <person name="Sackton T.B."/>
            <person name="Larracuente A.M."/>
            <person name="Singh N.D."/>
            <person name="Abad J.P."/>
            <person name="Abt D.N."/>
            <person name="Adryan B."/>
            <person name="Aguade M."/>
            <person name="Akashi H."/>
            <person name="Anderson W.W."/>
            <person name="Aquadro C.F."/>
            <person name="Ardell D.H."/>
            <person name="Arguello R."/>
            <person name="Artieri C.G."/>
            <person name="Barbash D.A."/>
            <person name="Barker D."/>
            <person name="Barsanti P."/>
            <person name="Batterham P."/>
            <person name="Batzoglou S."/>
            <person name="Begun D."/>
            <person name="Bhutkar A."/>
            <person name="Blanco E."/>
            <person name="Bosak S.A."/>
            <person name="Bradley R.K."/>
            <person name="Brand A.D."/>
            <person name="Brent M.R."/>
            <person name="Brooks A.N."/>
            <person name="Brown R.H."/>
            <person name="Butlin R.K."/>
            <person name="Caggese C."/>
            <person name="Calvi B.R."/>
            <person name="Bernardo de Carvalho A."/>
            <person name="Caspi A."/>
            <person name="Castrezana S."/>
            <person name="Celniker S.E."/>
            <person name="Chang J.L."/>
            <person name="Chapple C."/>
            <person name="Chatterji S."/>
            <person name="Chinwalla A."/>
            <person name="Civetta A."/>
            <person name="Clifton S.W."/>
            <person name="Comeron J.M."/>
            <person name="Costello J.C."/>
            <person name="Coyne J.A."/>
            <person name="Daub J."/>
            <person name="David R.G."/>
            <person name="Delcher A.L."/>
            <person name="Delehaunty K."/>
            <person name="Do C.B."/>
            <person name="Ebling H."/>
            <person name="Edwards K."/>
            <person name="Eickbush T."/>
            <person name="Evans J.D."/>
            <person name="Filipski A."/>
            <person name="Findeiss S."/>
            <person name="Freyhult E."/>
            <person name="Fulton L."/>
            <person name="Fulton R."/>
            <person name="Garcia A.C."/>
            <person name="Gardiner A."/>
            <person name="Garfield D.A."/>
            <person name="Garvin B.E."/>
            <person name="Gibson G."/>
            <person name="Gilbert D."/>
            <person name="Gnerre S."/>
            <person name="Godfrey J."/>
            <person name="Good R."/>
            <person name="Gotea V."/>
            <person name="Gravely B."/>
            <person name="Greenberg A.J."/>
            <person name="Griffiths-Jones S."/>
            <person name="Gross S."/>
            <person name="Guigo R."/>
            <person name="Gustafson E.A."/>
            <person name="Haerty W."/>
            <person name="Hahn M.W."/>
            <person name="Halligan D.L."/>
            <person name="Halpern A.L."/>
            <person name="Halter G.M."/>
            <person name="Han M.V."/>
            <person name="Heger A."/>
            <person name="Hillier L."/>
            <person name="Hinrichs A.S."/>
            <person name="Holmes I."/>
            <person name="Hoskins R.A."/>
            <person name="Hubisz M.J."/>
            <person name="Hultmark D."/>
            <person name="Huntley M.A."/>
            <person name="Jaffe D.B."/>
            <person name="Jagadeeshan S."/>
            <person name="Jeck W.R."/>
            <person name="Johnson J."/>
            <person name="Jones C.D."/>
            <person name="Jordan W.C."/>
            <person name="Karpen G.H."/>
            <person name="Kataoka E."/>
            <person name="Keightley P.D."/>
            <person name="Kheradpour P."/>
            <person name="Kirkness E.F."/>
            <person name="Koerich L.B."/>
            <person name="Kristiansen K."/>
            <person name="Kudrna D."/>
            <person name="Kulathinal R.J."/>
            <person name="Kumar S."/>
            <person name="Kwok R."/>
            <person name="Lander E."/>
            <person name="Langley C.H."/>
            <person name="Lapoint R."/>
            <person name="Lazzaro B.P."/>
            <person name="Lee S.J."/>
            <person name="Levesque L."/>
            <person name="Li R."/>
            <person name="Lin C.F."/>
            <person name="Lin M.F."/>
            <person name="Lindblad-Toh K."/>
            <person name="Llopart A."/>
            <person name="Long M."/>
            <person name="Low L."/>
            <person name="Lozovsky E."/>
            <person name="Lu J."/>
            <person name="Luo M."/>
            <person name="Machado C.A."/>
            <person name="Makalowski W."/>
            <person name="Marzo M."/>
            <person name="Matsuda M."/>
            <person name="Matzkin L."/>
            <person name="McAllister B."/>
            <person name="McBride C.S."/>
            <person name="McKernan B."/>
            <person name="McKernan K."/>
            <person name="Mendez-Lago M."/>
            <person name="Minx P."/>
            <person name="Mollenhauer M.U."/>
            <person name="Montooth K."/>
            <person name="Mount S.M."/>
            <person name="Mu X."/>
            <person name="Myers E."/>
            <person name="Negre B."/>
            <person name="Newfeld S."/>
            <person name="Nielsen R."/>
            <person name="Noor M.A."/>
            <person name="O'Grady P."/>
            <person name="Pachter L."/>
            <person name="Papaceit M."/>
            <person name="Parisi M.J."/>
            <person name="Parisi M."/>
            <person name="Parts L."/>
            <person name="Pedersen J.S."/>
            <person name="Pesole G."/>
            <person name="Phillippy A.M."/>
            <person name="Ponting C.P."/>
            <person name="Pop M."/>
            <person name="Porcelli D."/>
            <person name="Powell J.R."/>
            <person name="Prohaska S."/>
            <person name="Pruitt K."/>
            <person name="Puig M."/>
            <person name="Quesneville H."/>
            <person name="Ram K.R."/>
            <person name="Rand D."/>
            <person name="Rasmussen M.D."/>
            <person name="Reed L.K."/>
            <person name="Reenan R."/>
            <person name="Reily A."/>
            <person name="Remington K.A."/>
            <person name="Rieger T.T."/>
            <person name="Ritchie M.G."/>
            <person name="Robin C."/>
            <person name="Rogers Y.H."/>
            <person name="Rohde C."/>
            <person name="Rozas J."/>
            <person name="Rubenfield M.J."/>
            <person name="Ruiz A."/>
            <person name="Russo S."/>
            <person name="Salzberg S.L."/>
            <person name="Sanchez-Gracia A."/>
            <person name="Saranga D.J."/>
            <person name="Sato H."/>
            <person name="Schaeffer S.W."/>
            <person name="Schatz M.C."/>
            <person name="Schlenke T."/>
            <person name="Schwartz R."/>
            <person name="Segarra C."/>
            <person name="Singh R.S."/>
            <person name="Sirot L."/>
            <person name="Sirota M."/>
            <person name="Sisneros N.B."/>
            <person name="Smith C.D."/>
            <person name="Smith T.F."/>
            <person name="Spieth J."/>
            <person name="Stage D.E."/>
            <person name="Stark A."/>
            <person name="Stephan W."/>
            <person name="Strausberg R.L."/>
            <person name="Strempel S."/>
            <person name="Sturgill D."/>
            <person name="Sutton G."/>
            <person name="Sutton G.G."/>
            <person name="Tao W."/>
            <person name="Teichmann S."/>
            <person name="Tobari Y.N."/>
            <person name="Tomimura Y."/>
            <person name="Tsolas J.M."/>
            <person name="Valente V.L."/>
            <person name="Venter E."/>
            <person name="Venter J.C."/>
            <person name="Vicario S."/>
            <person name="Vieira F.G."/>
            <person name="Vilella A.J."/>
            <person name="Villasante A."/>
            <person name="Walenz B."/>
            <person name="Wang J."/>
            <person name="Wasserman M."/>
            <person name="Watts T."/>
            <person name="Wilson D."/>
            <person name="Wilson R.K."/>
            <person name="Wing R.A."/>
            <person name="Wolfner M.F."/>
            <person name="Wong A."/>
            <person name="Wong G.K."/>
            <person name="Wu C.I."/>
            <person name="Wu G."/>
            <person name="Yamamoto D."/>
            <person name="Yang H.P."/>
            <person name="Yang S.P."/>
            <person name="Yorke J.A."/>
            <person name="Yoshida K."/>
            <person name="Zdobnov E."/>
            <person name="Zhang P."/>
            <person name="Zhang Y."/>
            <person name="Zimin A.V."/>
            <person name="Baldwin J."/>
            <person name="Abdouelleil A."/>
            <person name="Abdulkadir J."/>
            <person name="Abebe A."/>
            <person name="Abera B."/>
            <person name="Abreu J."/>
            <person name="Acer S.C."/>
            <person name="Aftuck L."/>
            <person name="Alexander A."/>
            <person name="An P."/>
            <person name="Anderson E."/>
            <person name="Anderson S."/>
            <person name="Arachi H."/>
            <person name="Azer M."/>
            <person name="Bachantsang P."/>
            <person name="Barry A."/>
            <person name="Bayul T."/>
            <person name="Berlin A."/>
            <person name="Bessette D."/>
            <person name="Bloom T."/>
            <person name="Blye J."/>
            <person name="Boguslavskiy L."/>
            <person name="Bonnet C."/>
            <person name="Boukhgalter B."/>
            <person name="Bourzgui I."/>
            <person name="Brown A."/>
            <person name="Cahill P."/>
            <person name="Channer S."/>
            <person name="Cheshatsang Y."/>
            <person name="Chuda L."/>
            <person name="Citroen M."/>
            <person name="Collymore A."/>
            <person name="Cooke P."/>
            <person name="Costello M."/>
            <person name="D'Aco K."/>
            <person name="Daza R."/>
            <person name="De Haan G."/>
            <person name="DeGray S."/>
            <person name="DeMaso C."/>
            <person name="Dhargay N."/>
            <person name="Dooley K."/>
            <person name="Dooley E."/>
            <person name="Doricent M."/>
            <person name="Dorje P."/>
            <person name="Dorjee K."/>
            <person name="Dupes A."/>
            <person name="Elong R."/>
            <person name="Falk J."/>
            <person name="Farina A."/>
            <person name="Faro S."/>
            <person name="Ferguson D."/>
            <person name="Fisher S."/>
            <person name="Foley C.D."/>
            <person name="Franke A."/>
            <person name="Friedrich D."/>
            <person name="Gadbois L."/>
            <person name="Gearin G."/>
            <person name="Gearin C.R."/>
            <person name="Giannoukos G."/>
            <person name="Goode T."/>
            <person name="Graham J."/>
            <person name="Grandbois E."/>
            <person name="Grewal S."/>
            <person name="Gyaltsen K."/>
            <person name="Hafez N."/>
            <person name="Hagos B."/>
            <person name="Hall J."/>
            <person name="Henson C."/>
            <person name="Hollinger A."/>
            <person name="Honan T."/>
            <person name="Huard M.D."/>
            <person name="Hughes L."/>
            <person name="Hurhula B."/>
            <person name="Husby M.E."/>
            <person name="Kamat A."/>
            <person name="Kanga B."/>
            <person name="Kashin S."/>
            <person name="Khazanovich D."/>
            <person name="Kisner P."/>
            <person name="Lance K."/>
            <person name="Lara M."/>
            <person name="Lee W."/>
            <person name="Lennon N."/>
            <person name="Letendre F."/>
            <person name="LeVine R."/>
            <person name="Lipovsky A."/>
            <person name="Liu X."/>
            <person name="Liu J."/>
            <person name="Liu S."/>
            <person name="Lokyitsang T."/>
            <person name="Lokyitsang Y."/>
            <person name="Lubonja R."/>
            <person name="Lui A."/>
            <person name="MacDonald P."/>
            <person name="Magnisalis V."/>
            <person name="Maru K."/>
            <person name="Matthews C."/>
            <person name="McCusker W."/>
            <person name="McDonough S."/>
            <person name="Mehta T."/>
            <person name="Meldrim J."/>
            <person name="Meneus L."/>
            <person name="Mihai O."/>
            <person name="Mihalev A."/>
            <person name="Mihova T."/>
            <person name="Mittelman R."/>
            <person name="Mlenga V."/>
            <person name="Montmayeur A."/>
            <person name="Mulrain L."/>
            <person name="Navidi A."/>
            <person name="Naylor J."/>
            <person name="Negash T."/>
            <person name="Nguyen T."/>
            <person name="Nguyen N."/>
            <person name="Nicol R."/>
            <person name="Norbu C."/>
            <person name="Norbu N."/>
            <person name="Novod N."/>
            <person name="O'Neill B."/>
            <person name="Osman S."/>
            <person name="Markiewicz E."/>
            <person name="Oyono O.L."/>
            <person name="Patti C."/>
            <person name="Phunkhang P."/>
            <person name="Pierre F."/>
            <person name="Priest M."/>
            <person name="Raghuraman S."/>
            <person name="Rege F."/>
            <person name="Reyes R."/>
            <person name="Rise C."/>
            <person name="Rogov P."/>
            <person name="Ross K."/>
            <person name="Ryan E."/>
            <person name="Settipalli S."/>
            <person name="Shea T."/>
            <person name="Sherpa N."/>
            <person name="Shi L."/>
            <person name="Shih D."/>
            <person name="Sparrow T."/>
            <person name="Spaulding J."/>
            <person name="Stalker J."/>
            <person name="Stange-Thomann N."/>
            <person name="Stavropoulos S."/>
            <person name="Stone C."/>
            <person name="Strader C."/>
            <person name="Tesfaye S."/>
            <person name="Thomson T."/>
            <person name="Thoulutsang Y."/>
            <person name="Thoulutsang D."/>
            <person name="Topham K."/>
            <person name="Topping I."/>
            <person name="Tsamla T."/>
            <person name="Vassiliev H."/>
            <person name="Vo A."/>
            <person name="Wangchuk T."/>
            <person name="Wangdi T."/>
            <person name="Weiand M."/>
            <person name="Wilkinson J."/>
            <person name="Wilson A."/>
            <person name="Yadav S."/>
            <person name="Young G."/>
            <person name="Yu Q."/>
            <person name="Zembek L."/>
            <person name="Zhong D."/>
            <person name="Zimmer A."/>
            <person name="Zwirko Z."/>
            <person name="Jaffe D.B."/>
            <person name="Alvarez P."/>
            <person name="Brockman W."/>
            <person name="Butler J."/>
            <person name="Chin C."/>
            <person name="Gnerre S."/>
            <person name="Grabherr M."/>
            <person name="Kleber M."/>
            <person name="Mauceli E."/>
            <person name="MacCallum I."/>
        </authorList>
    </citation>
    <scope>NUCLEOTIDE SEQUENCE [LARGE SCALE GENOMIC DNA]</scope>
    <source>
        <strain evidence="12">Tucson 14030-0811.24</strain>
    </source>
</reference>
<dbReference type="PANTHER" id="PTHR47968">
    <property type="entry name" value="CENTROMERE PROTEIN E"/>
    <property type="match status" value="1"/>
</dbReference>
<dbReference type="Gene3D" id="3.40.850.10">
    <property type="entry name" value="Kinesin motor domain"/>
    <property type="match status" value="1"/>
</dbReference>
<dbReference type="PROSITE" id="PS00411">
    <property type="entry name" value="KINESIN_MOTOR_1"/>
    <property type="match status" value="1"/>
</dbReference>